<keyword evidence="7" id="KW-0675">Receptor</keyword>
<dbReference type="GO" id="GO:0032870">
    <property type="term" value="P:cellular response to hormone stimulus"/>
    <property type="evidence" value="ECO:0007669"/>
    <property type="project" value="TreeGrafter"/>
</dbReference>
<dbReference type="GO" id="GO:0005886">
    <property type="term" value="C:plasma membrane"/>
    <property type="evidence" value="ECO:0007669"/>
    <property type="project" value="UniProtKB-SubCell"/>
</dbReference>
<accession>A0A1A9WF81</accession>
<keyword evidence="5 8" id="KW-1133">Transmembrane helix</keyword>
<reference evidence="10" key="2">
    <citation type="submission" date="2020-05" db="UniProtKB">
        <authorList>
            <consortium name="EnsemblMetazoa"/>
        </authorList>
    </citation>
    <scope>IDENTIFICATION</scope>
    <source>
        <strain evidence="10">IAEA</strain>
    </source>
</reference>
<evidence type="ECO:0000256" key="8">
    <source>
        <dbReference type="SAM" id="Phobius"/>
    </source>
</evidence>
<evidence type="ECO:0000256" key="2">
    <source>
        <dbReference type="ARBA" id="ARBA00010663"/>
    </source>
</evidence>
<feature type="transmembrane region" description="Helical" evidence="8">
    <location>
        <begin position="171"/>
        <end position="190"/>
    </location>
</feature>
<dbReference type="PROSITE" id="PS50262">
    <property type="entry name" value="G_PROTEIN_RECEP_F1_2"/>
    <property type="match status" value="1"/>
</dbReference>
<evidence type="ECO:0000256" key="6">
    <source>
        <dbReference type="ARBA" id="ARBA00023136"/>
    </source>
</evidence>
<dbReference type="InterPro" id="IPR000276">
    <property type="entry name" value="GPCR_Rhodpsn"/>
</dbReference>
<dbReference type="VEuPathDB" id="VectorBase:GBRI017439"/>
<dbReference type="Proteomes" id="UP000091820">
    <property type="component" value="Unassembled WGS sequence"/>
</dbReference>
<evidence type="ECO:0000256" key="1">
    <source>
        <dbReference type="ARBA" id="ARBA00004651"/>
    </source>
</evidence>
<proteinExistence type="inferred from homology"/>
<sequence length="227" mass="26204">MIDLNQGQEGGQTYLEYIIFTQYVAADAMDTTTKIITLAVSDTYLYMKLENLWPSNAHHRLVQFNYTQFSSVNDDRQALMYDWIQHPEVRDYNQCIAFDSFTNKFQHICFNLISICALYEYPLIVFIYCYGAICKQIYCQSKGVSEGMKGFRCSCDNKICRAKKRAKKRTLKTTITISLVFVICWMPYYITCVLCWFDYITSLELSPCLGGLINACINSIVCGVFSI</sequence>
<organism evidence="10 11">
    <name type="scientific">Glossina brevipalpis</name>
    <dbReference type="NCBI Taxonomy" id="37001"/>
    <lineage>
        <taxon>Eukaryota</taxon>
        <taxon>Metazoa</taxon>
        <taxon>Ecdysozoa</taxon>
        <taxon>Arthropoda</taxon>
        <taxon>Hexapoda</taxon>
        <taxon>Insecta</taxon>
        <taxon>Pterygota</taxon>
        <taxon>Neoptera</taxon>
        <taxon>Endopterygota</taxon>
        <taxon>Diptera</taxon>
        <taxon>Brachycera</taxon>
        <taxon>Muscomorpha</taxon>
        <taxon>Hippoboscoidea</taxon>
        <taxon>Glossinidae</taxon>
        <taxon>Glossina</taxon>
    </lineage>
</organism>
<evidence type="ECO:0000259" key="9">
    <source>
        <dbReference type="PROSITE" id="PS50262"/>
    </source>
</evidence>
<reference evidence="11" key="1">
    <citation type="submission" date="2014-03" db="EMBL/GenBank/DDBJ databases">
        <authorList>
            <person name="Aksoy S."/>
            <person name="Warren W."/>
            <person name="Wilson R.K."/>
        </authorList>
    </citation>
    <scope>NUCLEOTIDE SEQUENCE [LARGE SCALE GENOMIC DNA]</scope>
    <source>
        <strain evidence="11">IAEA</strain>
    </source>
</reference>
<keyword evidence="11" id="KW-1185">Reference proteome</keyword>
<dbReference type="SUPFAM" id="SSF81321">
    <property type="entry name" value="Family A G protein-coupled receptor-like"/>
    <property type="match status" value="1"/>
</dbReference>
<comment type="subcellular location">
    <subcellularLocation>
        <location evidence="1">Cell membrane</location>
        <topology evidence="1">Multi-pass membrane protein</topology>
    </subcellularLocation>
</comment>
<feature type="domain" description="G-protein coupled receptors family 1 profile" evidence="9">
    <location>
        <begin position="122"/>
        <end position="222"/>
    </location>
</feature>
<keyword evidence="3" id="KW-1003">Cell membrane</keyword>
<protein>
    <recommendedName>
        <fullName evidence="9">G-protein coupled receptors family 1 profile domain-containing protein</fullName>
    </recommendedName>
</protein>
<dbReference type="PANTHER" id="PTHR24241:SF59">
    <property type="entry name" value="ADIPOKINETIC HORMONE RECEPTOR, ISOFORM C"/>
    <property type="match status" value="1"/>
</dbReference>
<dbReference type="GO" id="GO:0042277">
    <property type="term" value="F:peptide binding"/>
    <property type="evidence" value="ECO:0007669"/>
    <property type="project" value="TreeGrafter"/>
</dbReference>
<dbReference type="GO" id="GO:0004930">
    <property type="term" value="F:G protein-coupled receptor activity"/>
    <property type="evidence" value="ECO:0007669"/>
    <property type="project" value="InterPro"/>
</dbReference>
<evidence type="ECO:0000256" key="5">
    <source>
        <dbReference type="ARBA" id="ARBA00022989"/>
    </source>
</evidence>
<dbReference type="Pfam" id="PF00001">
    <property type="entry name" value="7tm_1"/>
    <property type="match status" value="1"/>
</dbReference>
<evidence type="ECO:0000313" key="11">
    <source>
        <dbReference type="Proteomes" id="UP000091820"/>
    </source>
</evidence>
<keyword evidence="6 8" id="KW-0472">Membrane</keyword>
<dbReference type="Gene3D" id="1.20.1070.10">
    <property type="entry name" value="Rhodopsin 7-helix transmembrane proteins"/>
    <property type="match status" value="1"/>
</dbReference>
<dbReference type="EnsemblMetazoa" id="GBRI017439-RA">
    <property type="protein sequence ID" value="GBRI017439-PA"/>
    <property type="gene ID" value="GBRI017439"/>
</dbReference>
<comment type="similarity">
    <text evidence="2">Belongs to the G-protein coupled receptor 1 family.</text>
</comment>
<dbReference type="AlphaFoldDB" id="A0A1A9WF81"/>
<dbReference type="STRING" id="37001.A0A1A9WF81"/>
<dbReference type="PANTHER" id="PTHR24241">
    <property type="entry name" value="NEUROPEPTIDE RECEPTOR-RELATED G-PROTEIN COUPLED RECEPTOR"/>
    <property type="match status" value="1"/>
</dbReference>
<evidence type="ECO:0000256" key="7">
    <source>
        <dbReference type="ARBA" id="ARBA00023170"/>
    </source>
</evidence>
<keyword evidence="4 8" id="KW-0812">Transmembrane</keyword>
<dbReference type="PRINTS" id="PR00237">
    <property type="entry name" value="GPCRRHODOPSN"/>
</dbReference>
<dbReference type="GO" id="GO:0097003">
    <property type="term" value="F:adipokinetic hormone receptor activity"/>
    <property type="evidence" value="ECO:0007669"/>
    <property type="project" value="TreeGrafter"/>
</dbReference>
<name>A0A1A9WF81_9MUSC</name>
<evidence type="ECO:0000313" key="10">
    <source>
        <dbReference type="EnsemblMetazoa" id="GBRI017439-PA"/>
    </source>
</evidence>
<evidence type="ECO:0000256" key="3">
    <source>
        <dbReference type="ARBA" id="ARBA00022475"/>
    </source>
</evidence>
<evidence type="ECO:0000256" key="4">
    <source>
        <dbReference type="ARBA" id="ARBA00022692"/>
    </source>
</evidence>
<dbReference type="InterPro" id="IPR017452">
    <property type="entry name" value="GPCR_Rhodpsn_7TM"/>
</dbReference>